<dbReference type="PANTHER" id="PTHR45586:SF15">
    <property type="entry name" value="TPR REPEAT-CONTAINING PROTEIN YPIA"/>
    <property type="match status" value="1"/>
</dbReference>
<feature type="coiled-coil region" evidence="4">
    <location>
        <begin position="343"/>
        <end position="370"/>
    </location>
</feature>
<keyword evidence="1" id="KW-0677">Repeat</keyword>
<dbReference type="Pfam" id="PF25058">
    <property type="entry name" value="ARM_TT21"/>
    <property type="match status" value="1"/>
</dbReference>
<dbReference type="RefSeq" id="WP_188650274.1">
    <property type="nucleotide sequence ID" value="NZ_BMIN01000001.1"/>
</dbReference>
<evidence type="ECO:0000256" key="4">
    <source>
        <dbReference type="SAM" id="Coils"/>
    </source>
</evidence>
<organism evidence="5 6">
    <name type="scientific">Pontibacillus salipaludis</name>
    <dbReference type="NCBI Taxonomy" id="1697394"/>
    <lineage>
        <taxon>Bacteria</taxon>
        <taxon>Bacillati</taxon>
        <taxon>Bacillota</taxon>
        <taxon>Bacilli</taxon>
        <taxon>Bacillales</taxon>
        <taxon>Bacillaceae</taxon>
        <taxon>Pontibacillus</taxon>
    </lineage>
</organism>
<accession>A0ABQ1PM49</accession>
<feature type="repeat" description="TPR" evidence="3">
    <location>
        <begin position="134"/>
        <end position="167"/>
    </location>
</feature>
<keyword evidence="2 3" id="KW-0802">TPR repeat</keyword>
<comment type="caution">
    <text evidence="5">The sequence shown here is derived from an EMBL/GenBank/DDBJ whole genome shotgun (WGS) entry which is preliminary data.</text>
</comment>
<dbReference type="InterPro" id="IPR019734">
    <property type="entry name" value="TPR_rpt"/>
</dbReference>
<dbReference type="EMBL" id="BMIN01000001">
    <property type="protein sequence ID" value="GGC99496.1"/>
    <property type="molecule type" value="Genomic_DNA"/>
</dbReference>
<evidence type="ECO:0000256" key="3">
    <source>
        <dbReference type="PROSITE-ProRule" id="PRU00339"/>
    </source>
</evidence>
<dbReference type="PROSITE" id="PS50005">
    <property type="entry name" value="TPR"/>
    <property type="match status" value="3"/>
</dbReference>
<dbReference type="Pfam" id="PF13432">
    <property type="entry name" value="TPR_16"/>
    <property type="match status" value="1"/>
</dbReference>
<evidence type="ECO:0000313" key="5">
    <source>
        <dbReference type="EMBL" id="GGC99496.1"/>
    </source>
</evidence>
<sequence>MQGIEQAIQYMNAGKTEQAVETLRTELSRAGDEEKYTIAEMFMQWGMVEEAKDVLEELKQRYPGEHELTLLLAEIYVDQEDDEKAIDLLNQIPKEDEQYLGALVQLADLYQTQGLFEVSEQKLLLAKNISPNEPVVDFALGELAFSIGEYQKSIPYYEKALRRDQKMGETDITLRLAEAFAIEGDFDQALDYFQAADEMTPDILFRYGFTAYQANRVDIAIRVWNKLIEEDPFYQSAYPLLAEAYESEGMIEEAYDMANKGLKKDEFNKDLFYLAGMLAFRLTKKQEGYQHIRQSISIDPGFKEAALFLVERLKEDGDYEAIKDILEYLSEMNEEEPLYKWYLAQANNELEHFNEALNDYQEAYNTFKDDSDFLKEYGYFLVEEGRVKEAQSVFERYLTIEPTDEEVETFMARLQSGDEE</sequence>
<evidence type="ECO:0000256" key="2">
    <source>
        <dbReference type="ARBA" id="ARBA00022803"/>
    </source>
</evidence>
<reference evidence="6" key="1">
    <citation type="journal article" date="2019" name="Int. J. Syst. Evol. Microbiol.">
        <title>The Global Catalogue of Microorganisms (GCM) 10K type strain sequencing project: providing services to taxonomists for standard genome sequencing and annotation.</title>
        <authorList>
            <consortium name="The Broad Institute Genomics Platform"/>
            <consortium name="The Broad Institute Genome Sequencing Center for Infectious Disease"/>
            <person name="Wu L."/>
            <person name="Ma J."/>
        </authorList>
    </citation>
    <scope>NUCLEOTIDE SEQUENCE [LARGE SCALE GENOMIC DNA]</scope>
    <source>
        <strain evidence="6">CGMCC 1.15353</strain>
    </source>
</reference>
<dbReference type="SUPFAM" id="SSF48452">
    <property type="entry name" value="TPR-like"/>
    <property type="match status" value="1"/>
</dbReference>
<feature type="repeat" description="TPR" evidence="3">
    <location>
        <begin position="371"/>
        <end position="404"/>
    </location>
</feature>
<dbReference type="Proteomes" id="UP000642571">
    <property type="component" value="Unassembled WGS sequence"/>
</dbReference>
<dbReference type="SUPFAM" id="SSF81901">
    <property type="entry name" value="HCP-like"/>
    <property type="match status" value="1"/>
</dbReference>
<dbReference type="Pfam" id="PF14559">
    <property type="entry name" value="TPR_19"/>
    <property type="match status" value="1"/>
</dbReference>
<name>A0ABQ1PM49_9BACI</name>
<dbReference type="InterPro" id="IPR011990">
    <property type="entry name" value="TPR-like_helical_dom_sf"/>
</dbReference>
<feature type="repeat" description="TPR" evidence="3">
    <location>
        <begin position="170"/>
        <end position="203"/>
    </location>
</feature>
<evidence type="ECO:0000313" key="6">
    <source>
        <dbReference type="Proteomes" id="UP000642571"/>
    </source>
</evidence>
<keyword evidence="4" id="KW-0175">Coiled coil</keyword>
<dbReference type="SMART" id="SM00028">
    <property type="entry name" value="TPR"/>
    <property type="match status" value="6"/>
</dbReference>
<protein>
    <submittedName>
        <fullName evidence="5">TPR repeat-containing protein YpiA</fullName>
    </submittedName>
</protein>
<evidence type="ECO:0000256" key="1">
    <source>
        <dbReference type="ARBA" id="ARBA00022737"/>
    </source>
</evidence>
<gene>
    <name evidence="5" type="primary">ypiA</name>
    <name evidence="5" type="ORF">GCM10011389_03440</name>
</gene>
<dbReference type="Gene3D" id="1.25.40.10">
    <property type="entry name" value="Tetratricopeptide repeat domain"/>
    <property type="match status" value="2"/>
</dbReference>
<proteinExistence type="predicted"/>
<dbReference type="PANTHER" id="PTHR45586">
    <property type="entry name" value="TPR REPEAT-CONTAINING PROTEIN PA4667"/>
    <property type="match status" value="1"/>
</dbReference>
<keyword evidence="6" id="KW-1185">Reference proteome</keyword>
<dbReference type="InterPro" id="IPR051012">
    <property type="entry name" value="CellSynth/LPSAsmb/PSIAsmb"/>
</dbReference>